<dbReference type="AlphaFoldDB" id="A0A0V8QFR6"/>
<name>A0A0V8QFR6_9FIRM</name>
<protein>
    <recommendedName>
        <fullName evidence="2">HTH cro/C1-type domain-containing protein</fullName>
    </recommendedName>
</protein>
<reference evidence="3 4" key="1">
    <citation type="submission" date="2015-11" db="EMBL/GenBank/DDBJ databases">
        <title>Butyribacter intestini gen. nov., sp. nov., a butyric acid-producing bacterium of the family Lachnospiraceae isolated from the human faeces.</title>
        <authorList>
            <person name="Zou Y."/>
            <person name="Xue W."/>
            <person name="Luo G."/>
            <person name="Lv M."/>
        </authorList>
    </citation>
    <scope>NUCLEOTIDE SEQUENCE [LARGE SCALE GENOMIC DNA]</scope>
    <source>
        <strain evidence="3 4">ACET-33324</strain>
    </source>
</reference>
<keyword evidence="4" id="KW-1185">Reference proteome</keyword>
<dbReference type="RefSeq" id="WP_058352347.1">
    <property type="nucleotide sequence ID" value="NZ_CABMMD010000135.1"/>
</dbReference>
<evidence type="ECO:0000313" key="4">
    <source>
        <dbReference type="Proteomes" id="UP000054874"/>
    </source>
</evidence>
<dbReference type="OrthoDB" id="1855220at2"/>
<evidence type="ECO:0000256" key="1">
    <source>
        <dbReference type="SAM" id="Coils"/>
    </source>
</evidence>
<dbReference type="Proteomes" id="UP000054874">
    <property type="component" value="Unassembled WGS sequence"/>
</dbReference>
<evidence type="ECO:0000313" key="3">
    <source>
        <dbReference type="EMBL" id="KSV59448.1"/>
    </source>
</evidence>
<accession>A0A0V8QFR6</accession>
<gene>
    <name evidence="3" type="ORF">ASU35_08970</name>
</gene>
<dbReference type="InterPro" id="IPR011990">
    <property type="entry name" value="TPR-like_helical_dom_sf"/>
</dbReference>
<dbReference type="PROSITE" id="PS50943">
    <property type="entry name" value="HTH_CROC1"/>
    <property type="match status" value="2"/>
</dbReference>
<feature type="domain" description="HTH cro/C1-type" evidence="2">
    <location>
        <begin position="10"/>
        <end position="63"/>
    </location>
</feature>
<feature type="domain" description="HTH cro/C1-type" evidence="2">
    <location>
        <begin position="306"/>
        <end position="349"/>
    </location>
</feature>
<dbReference type="InterPro" id="IPR010982">
    <property type="entry name" value="Lambda_DNA-bd_dom_sf"/>
</dbReference>
<evidence type="ECO:0000259" key="2">
    <source>
        <dbReference type="PROSITE" id="PS50943"/>
    </source>
</evidence>
<dbReference type="CDD" id="cd00093">
    <property type="entry name" value="HTH_XRE"/>
    <property type="match status" value="1"/>
</dbReference>
<dbReference type="EMBL" id="LNAM01000135">
    <property type="protein sequence ID" value="KSV59448.1"/>
    <property type="molecule type" value="Genomic_DNA"/>
</dbReference>
<comment type="caution">
    <text evidence="3">The sequence shown here is derived from an EMBL/GenBank/DDBJ whole genome shotgun (WGS) entry which is preliminary data.</text>
</comment>
<dbReference type="SUPFAM" id="SSF47413">
    <property type="entry name" value="lambda repressor-like DNA-binding domains"/>
    <property type="match status" value="2"/>
</dbReference>
<dbReference type="SMART" id="SM00530">
    <property type="entry name" value="HTH_XRE"/>
    <property type="match status" value="2"/>
</dbReference>
<sequence>MQIHGIGELILRTREERGISQKELACGLCEQRKLSSIEMGNDLPDTFLLEAFMSRMGKSADKLEYVISEEEYKFYVLRDSIEEALGQEQYREVEQKLAEYEEYLMEEDVLHFQYLDMVRAFLVWTEEQKKQEAIAWLESAMDRTMPFWREEGIWSHAVSWLEAGLFLLWADRIKEEEELSRFFERLLAYIEEQWLDEEEKAKIYPFTVLLYCRRLIKEKKYQQVQELCKKAIRILTENNTISNLLELLKLRIIALQELEGKEKELERLIRQKDALEAIEKEYFYKVSETSIFTKVKRELYLDREIIRKNRKAMGITQEKLSEGICTQETLARIEGGRKAREKNFQRLAERVSWKKEKRTNEIGCWDYVLLEKKREIDWLASRYRNQEAKEKLLAFLCPDTIEGQQYVSYMLAMLELQLKEKEPEEVLKLLKEALKMTLKLEDWTKIKDYVLAKQEILILNGMGIAYAQMGQKKKAIELYEDIMGGGATAKVKLHRYFRHTEC</sequence>
<keyword evidence="1" id="KW-0175">Coiled coil</keyword>
<feature type="coiled-coil region" evidence="1">
    <location>
        <begin position="251"/>
        <end position="281"/>
    </location>
</feature>
<dbReference type="SUPFAM" id="SSF81901">
    <property type="entry name" value="HCP-like"/>
    <property type="match status" value="1"/>
</dbReference>
<dbReference type="InterPro" id="IPR001387">
    <property type="entry name" value="Cro/C1-type_HTH"/>
</dbReference>
<dbReference type="GO" id="GO:0003677">
    <property type="term" value="F:DNA binding"/>
    <property type="evidence" value="ECO:0007669"/>
    <property type="project" value="InterPro"/>
</dbReference>
<dbReference type="STRING" id="290052.ASU35_08970"/>
<dbReference type="Gene3D" id="1.25.40.10">
    <property type="entry name" value="Tetratricopeptide repeat domain"/>
    <property type="match status" value="2"/>
</dbReference>
<proteinExistence type="predicted"/>
<organism evidence="3 4">
    <name type="scientific">Acetivibrio ethanolgignens</name>
    <dbReference type="NCBI Taxonomy" id="290052"/>
    <lineage>
        <taxon>Bacteria</taxon>
        <taxon>Bacillati</taxon>
        <taxon>Bacillota</taxon>
        <taxon>Clostridia</taxon>
        <taxon>Eubacteriales</taxon>
        <taxon>Oscillospiraceae</taxon>
        <taxon>Acetivibrio</taxon>
    </lineage>
</organism>